<sequence>MTPAFDPSYARLPERFFARQDPTPGAAPAPVVVNRALATRLGIDADWLESAEGTAVLAGNLVPEGAAPIAQAYAGHQFGGFVPQLGDGRAILLGEVIAPDGARFDWVLKGAGRTPWSRGGDGRAWIGPVLREYLVSETMAAFGVPTTRALGAVLTGQSVYRDGFHRPGAVIARIASSHIRVGTFEYFAARQDEEALATLCEYTISRHYPEAEGPLGLLAAAVSAQAKLVAQWLSFGFIHGVMNTDNCALSGETIDYGPCAFLDAYQPQKVFSAIDRQGRYAYANQPQIALWNLTQLASCLLPLIGPEAEAVTQAQAVLDGFAPAWQAEWLYRMGRKIGIARATPEDRPLIESLLSRMATEGADFTRTFRGLATGRAREEFADPAAFDSWAPGWQARLRREVVPQAVLSAANPVRIPRNHRLEEAITAAVAGDFAPFRQLQAALAHPFDPAPEFAAYEAAPTAEERVARTFCGT</sequence>
<organism evidence="9 10">
    <name type="scientific">Rhodobacter capsulatus</name>
    <name type="common">Rhodopseudomonas capsulata</name>
    <dbReference type="NCBI Taxonomy" id="1061"/>
    <lineage>
        <taxon>Bacteria</taxon>
        <taxon>Pseudomonadati</taxon>
        <taxon>Pseudomonadota</taxon>
        <taxon>Alphaproteobacteria</taxon>
        <taxon>Rhodobacterales</taxon>
        <taxon>Rhodobacter group</taxon>
        <taxon>Rhodobacter</taxon>
    </lineage>
</organism>
<proteinExistence type="inferred from homology"/>
<comment type="catalytic activity">
    <reaction evidence="8">
        <text>L-seryl-[protein] + ATP = 3-O-(5'-adenylyl)-L-seryl-[protein] + diphosphate</text>
        <dbReference type="Rhea" id="RHEA:58120"/>
        <dbReference type="Rhea" id="RHEA-COMP:9863"/>
        <dbReference type="Rhea" id="RHEA-COMP:15073"/>
        <dbReference type="ChEBI" id="CHEBI:29999"/>
        <dbReference type="ChEBI" id="CHEBI:30616"/>
        <dbReference type="ChEBI" id="CHEBI:33019"/>
        <dbReference type="ChEBI" id="CHEBI:142516"/>
        <dbReference type="EC" id="2.7.7.108"/>
    </reaction>
</comment>
<comment type="catalytic activity">
    <reaction evidence="8">
        <text>L-tyrosyl-[protein] + ATP = O-(5'-adenylyl)-L-tyrosyl-[protein] + diphosphate</text>
        <dbReference type="Rhea" id="RHEA:54288"/>
        <dbReference type="Rhea" id="RHEA-COMP:10136"/>
        <dbReference type="Rhea" id="RHEA-COMP:13846"/>
        <dbReference type="ChEBI" id="CHEBI:30616"/>
        <dbReference type="ChEBI" id="CHEBI:33019"/>
        <dbReference type="ChEBI" id="CHEBI:46858"/>
        <dbReference type="ChEBI" id="CHEBI:83624"/>
        <dbReference type="EC" id="2.7.7.108"/>
    </reaction>
</comment>
<feature type="binding site" evidence="8">
    <location>
        <position position="89"/>
    </location>
    <ligand>
        <name>ATP</name>
        <dbReference type="ChEBI" id="CHEBI:30616"/>
    </ligand>
</feature>
<dbReference type="PANTHER" id="PTHR32057">
    <property type="entry name" value="PROTEIN ADENYLYLTRANSFERASE SELO, MITOCHONDRIAL"/>
    <property type="match status" value="1"/>
</dbReference>
<gene>
    <name evidence="8" type="primary">ydiU</name>
    <name evidence="8" type="synonym">selO</name>
    <name evidence="9" type="ORF">SAMN04244550_01529</name>
</gene>
<protein>
    <recommendedName>
        <fullName evidence="8">Protein nucleotidyltransferase YdiU</fullName>
        <ecNumber evidence="8">2.7.7.-</ecNumber>
    </recommendedName>
    <alternativeName>
        <fullName evidence="8">Protein adenylyltransferase YdiU</fullName>
        <ecNumber evidence="8">2.7.7.108</ecNumber>
    </alternativeName>
    <alternativeName>
        <fullName evidence="8">Protein uridylyltransferase YdiU</fullName>
        <ecNumber evidence="8">2.7.7.-</ecNumber>
    </alternativeName>
</protein>
<comment type="function">
    <text evidence="8">Nucleotidyltransferase involved in the post-translational modification of proteins. It can catalyze the addition of adenosine monophosphate (AMP) or uridine monophosphate (UMP) to a protein, resulting in modifications known as AMPylation and UMPylation.</text>
</comment>
<keyword evidence="7 8" id="KW-0460">Magnesium</keyword>
<reference evidence="9 10" key="1">
    <citation type="submission" date="2016-10" db="EMBL/GenBank/DDBJ databases">
        <authorList>
            <person name="de Groot N.N."/>
        </authorList>
    </citation>
    <scope>NUCLEOTIDE SEQUENCE [LARGE SCALE GENOMIC DNA]</scope>
    <source>
        <strain evidence="10">DSM 938 / 37b4</strain>
    </source>
</reference>
<keyword evidence="3 8" id="KW-0548">Nucleotidyltransferase</keyword>
<comment type="catalytic activity">
    <reaction evidence="8">
        <text>L-histidyl-[protein] + UTP = N(tele)-(5'-uridylyl)-L-histidyl-[protein] + diphosphate</text>
        <dbReference type="Rhea" id="RHEA:83891"/>
        <dbReference type="Rhea" id="RHEA-COMP:9745"/>
        <dbReference type="Rhea" id="RHEA-COMP:20239"/>
        <dbReference type="ChEBI" id="CHEBI:29979"/>
        <dbReference type="ChEBI" id="CHEBI:33019"/>
        <dbReference type="ChEBI" id="CHEBI:46398"/>
        <dbReference type="ChEBI" id="CHEBI:233474"/>
    </reaction>
</comment>
<feature type="binding site" evidence="8">
    <location>
        <position position="122"/>
    </location>
    <ligand>
        <name>ATP</name>
        <dbReference type="ChEBI" id="CHEBI:30616"/>
    </ligand>
</feature>
<dbReference type="AlphaFoldDB" id="A0A1G7HPU2"/>
<comment type="catalytic activity">
    <reaction evidence="8">
        <text>L-threonyl-[protein] + ATP = 3-O-(5'-adenylyl)-L-threonyl-[protein] + diphosphate</text>
        <dbReference type="Rhea" id="RHEA:54292"/>
        <dbReference type="Rhea" id="RHEA-COMP:11060"/>
        <dbReference type="Rhea" id="RHEA-COMP:13847"/>
        <dbReference type="ChEBI" id="CHEBI:30013"/>
        <dbReference type="ChEBI" id="CHEBI:30616"/>
        <dbReference type="ChEBI" id="CHEBI:33019"/>
        <dbReference type="ChEBI" id="CHEBI:138113"/>
        <dbReference type="EC" id="2.7.7.108"/>
    </reaction>
</comment>
<dbReference type="Proteomes" id="UP000183812">
    <property type="component" value="Unassembled WGS sequence"/>
</dbReference>
<comment type="cofactor">
    <cofactor evidence="8">
        <name>Mg(2+)</name>
        <dbReference type="ChEBI" id="CHEBI:18420"/>
    </cofactor>
    <cofactor evidence="8">
        <name>Mn(2+)</name>
        <dbReference type="ChEBI" id="CHEBI:29035"/>
    </cofactor>
</comment>
<name>A0A1G7HPU2_RHOCA</name>
<feature type="binding site" evidence="8">
    <location>
        <position position="88"/>
    </location>
    <ligand>
        <name>ATP</name>
        <dbReference type="ChEBI" id="CHEBI:30616"/>
    </ligand>
</feature>
<dbReference type="EC" id="2.7.7.-" evidence="8"/>
<comment type="catalytic activity">
    <reaction evidence="8">
        <text>L-seryl-[protein] + UTP = O-(5'-uridylyl)-L-seryl-[protein] + diphosphate</text>
        <dbReference type="Rhea" id="RHEA:64604"/>
        <dbReference type="Rhea" id="RHEA-COMP:9863"/>
        <dbReference type="Rhea" id="RHEA-COMP:16635"/>
        <dbReference type="ChEBI" id="CHEBI:29999"/>
        <dbReference type="ChEBI" id="CHEBI:33019"/>
        <dbReference type="ChEBI" id="CHEBI:46398"/>
        <dbReference type="ChEBI" id="CHEBI:156051"/>
    </reaction>
</comment>
<evidence type="ECO:0000256" key="3">
    <source>
        <dbReference type="ARBA" id="ARBA00022695"/>
    </source>
</evidence>
<keyword evidence="2 8" id="KW-0808">Transferase</keyword>
<feature type="active site" description="Proton acceptor" evidence="8">
    <location>
        <position position="245"/>
    </location>
</feature>
<evidence type="ECO:0000256" key="5">
    <source>
        <dbReference type="ARBA" id="ARBA00022741"/>
    </source>
</evidence>
<keyword evidence="5 8" id="KW-0547">Nucleotide-binding</keyword>
<evidence type="ECO:0000313" key="10">
    <source>
        <dbReference type="Proteomes" id="UP000183812"/>
    </source>
</evidence>
<keyword evidence="8" id="KW-0464">Manganese</keyword>
<feature type="binding site" evidence="8">
    <location>
        <position position="109"/>
    </location>
    <ligand>
        <name>ATP</name>
        <dbReference type="ChEBI" id="CHEBI:30616"/>
    </ligand>
</feature>
<dbReference type="InterPro" id="IPR003846">
    <property type="entry name" value="SelO"/>
</dbReference>
<feature type="binding site" evidence="8">
    <location>
        <position position="255"/>
    </location>
    <ligand>
        <name>ATP</name>
        <dbReference type="ChEBI" id="CHEBI:30616"/>
    </ligand>
</feature>
<evidence type="ECO:0000256" key="4">
    <source>
        <dbReference type="ARBA" id="ARBA00022723"/>
    </source>
</evidence>
<feature type="binding site" evidence="8">
    <location>
        <position position="86"/>
    </location>
    <ligand>
        <name>ATP</name>
        <dbReference type="ChEBI" id="CHEBI:30616"/>
    </ligand>
</feature>
<feature type="binding site" evidence="8">
    <location>
        <position position="173"/>
    </location>
    <ligand>
        <name>ATP</name>
        <dbReference type="ChEBI" id="CHEBI:30616"/>
    </ligand>
</feature>
<dbReference type="GO" id="GO:0005524">
    <property type="term" value="F:ATP binding"/>
    <property type="evidence" value="ECO:0007669"/>
    <property type="project" value="UniProtKB-UniRule"/>
</dbReference>
<feature type="binding site" evidence="8">
    <location>
        <position position="255"/>
    </location>
    <ligand>
        <name>Mg(2+)</name>
        <dbReference type="ChEBI" id="CHEBI:18420"/>
    </ligand>
</feature>
<dbReference type="Pfam" id="PF02696">
    <property type="entry name" value="SelO"/>
    <property type="match status" value="1"/>
</dbReference>
<dbReference type="EC" id="2.7.7.108" evidence="8"/>
<comment type="catalytic activity">
    <reaction evidence="8">
        <text>L-tyrosyl-[protein] + UTP = O-(5'-uridylyl)-L-tyrosyl-[protein] + diphosphate</text>
        <dbReference type="Rhea" id="RHEA:83887"/>
        <dbReference type="Rhea" id="RHEA-COMP:10136"/>
        <dbReference type="Rhea" id="RHEA-COMP:20238"/>
        <dbReference type="ChEBI" id="CHEBI:33019"/>
        <dbReference type="ChEBI" id="CHEBI:46398"/>
        <dbReference type="ChEBI" id="CHEBI:46858"/>
        <dbReference type="ChEBI" id="CHEBI:90602"/>
    </reaction>
</comment>
<dbReference type="OrthoDB" id="9776281at2"/>
<dbReference type="NCBIfam" id="NF000658">
    <property type="entry name" value="PRK00029.1"/>
    <property type="match status" value="1"/>
</dbReference>
<evidence type="ECO:0000256" key="6">
    <source>
        <dbReference type="ARBA" id="ARBA00022840"/>
    </source>
</evidence>
<dbReference type="GO" id="GO:0000287">
    <property type="term" value="F:magnesium ion binding"/>
    <property type="evidence" value="ECO:0007669"/>
    <property type="project" value="UniProtKB-UniRule"/>
</dbReference>
<dbReference type="GO" id="GO:0070733">
    <property type="term" value="F:AMPylase activity"/>
    <property type="evidence" value="ECO:0007669"/>
    <property type="project" value="UniProtKB-EC"/>
</dbReference>
<dbReference type="EMBL" id="FNAY01000006">
    <property type="protein sequence ID" value="SDF02472.1"/>
    <property type="molecule type" value="Genomic_DNA"/>
</dbReference>
<dbReference type="HAMAP" id="MF_00692">
    <property type="entry name" value="SelO"/>
    <property type="match status" value="1"/>
</dbReference>
<evidence type="ECO:0000256" key="2">
    <source>
        <dbReference type="ARBA" id="ARBA00022679"/>
    </source>
</evidence>
<evidence type="ECO:0000256" key="7">
    <source>
        <dbReference type="ARBA" id="ARBA00022842"/>
    </source>
</evidence>
<feature type="binding site" evidence="8">
    <location>
        <position position="121"/>
    </location>
    <ligand>
        <name>ATP</name>
        <dbReference type="ChEBI" id="CHEBI:30616"/>
    </ligand>
</feature>
<evidence type="ECO:0000256" key="8">
    <source>
        <dbReference type="HAMAP-Rule" id="MF_00692"/>
    </source>
</evidence>
<accession>A0A1G7HPU2</accession>
<evidence type="ECO:0000313" key="9">
    <source>
        <dbReference type="EMBL" id="SDF02472.1"/>
    </source>
</evidence>
<evidence type="ECO:0000256" key="1">
    <source>
        <dbReference type="ARBA" id="ARBA00009747"/>
    </source>
</evidence>
<keyword evidence="6 8" id="KW-0067">ATP-binding</keyword>
<dbReference type="PANTHER" id="PTHR32057:SF14">
    <property type="entry name" value="PROTEIN ADENYLYLTRANSFERASE SELO, MITOCHONDRIAL"/>
    <property type="match status" value="1"/>
</dbReference>
<keyword evidence="4 8" id="KW-0479">Metal-binding</keyword>
<dbReference type="RefSeq" id="WP_074553379.1">
    <property type="nucleotide sequence ID" value="NZ_CP119563.1"/>
</dbReference>
<feature type="binding site" evidence="8">
    <location>
        <position position="180"/>
    </location>
    <ligand>
        <name>ATP</name>
        <dbReference type="ChEBI" id="CHEBI:30616"/>
    </ligand>
</feature>
<feature type="binding site" evidence="8">
    <location>
        <position position="246"/>
    </location>
    <ligand>
        <name>Mg(2+)</name>
        <dbReference type="ChEBI" id="CHEBI:18420"/>
    </ligand>
</feature>
<dbReference type="GO" id="GO:0030145">
    <property type="term" value="F:manganese ion binding"/>
    <property type="evidence" value="ECO:0007669"/>
    <property type="project" value="UniProtKB-UniRule"/>
</dbReference>
<comment type="similarity">
    <text evidence="1 8">Belongs to the SELO family.</text>
</comment>